<name>A0A8T2NEZ9_9TELE</name>
<sequence>MGGGWTEHLDVRLTPGAFGQPCLIAGIVTEVTHLLPAGLPAPCLARRHARPAGPPTLAPLGRQGRGVREAGRADDIIQEGGARGVAGQWRVLQREGGASGQVRLGGEGEGGEWDGGQGRAQGGVQLQTGVGVQKHKLLRVGKQTPPRPLYHTAAVEPWPLSSPALQVHRWPCPWPHVCAREGGGAGLREGAGWDRGRSLGMGVCQFHAGLGPGGRTCLYLKQDPLLCNRDLWRDLGSSERRKKAWYSTHIFQNALHTSRLAMVNSTVSLREGCAHQHMASAVHREHTHHCGLCRTQKSETPDYPMPPKKEVLTTIFS</sequence>
<proteinExistence type="predicted"/>
<dbReference type="OrthoDB" id="10676072at2759"/>
<dbReference type="EMBL" id="JAFBMS010000060">
    <property type="protein sequence ID" value="KAG9338935.1"/>
    <property type="molecule type" value="Genomic_DNA"/>
</dbReference>
<keyword evidence="3" id="KW-1185">Reference proteome</keyword>
<dbReference type="AlphaFoldDB" id="A0A8T2NEZ9"/>
<reference evidence="2" key="1">
    <citation type="thesis" date="2021" institute="BYU ScholarsArchive" country="Provo, UT, USA">
        <title>Applications of and Algorithms for Genome Assembly and Genomic Analyses with an Emphasis on Marine Teleosts.</title>
        <authorList>
            <person name="Pickett B.D."/>
        </authorList>
    </citation>
    <scope>NUCLEOTIDE SEQUENCE</scope>
    <source>
        <strain evidence="2">HI-2016</strain>
    </source>
</reference>
<organism evidence="2 3">
    <name type="scientific">Albula glossodonta</name>
    <name type="common">roundjaw bonefish</name>
    <dbReference type="NCBI Taxonomy" id="121402"/>
    <lineage>
        <taxon>Eukaryota</taxon>
        <taxon>Metazoa</taxon>
        <taxon>Chordata</taxon>
        <taxon>Craniata</taxon>
        <taxon>Vertebrata</taxon>
        <taxon>Euteleostomi</taxon>
        <taxon>Actinopterygii</taxon>
        <taxon>Neopterygii</taxon>
        <taxon>Teleostei</taxon>
        <taxon>Albuliformes</taxon>
        <taxon>Albulidae</taxon>
        <taxon>Albula</taxon>
    </lineage>
</organism>
<feature type="region of interest" description="Disordered" evidence="1">
    <location>
        <begin position="97"/>
        <end position="117"/>
    </location>
</feature>
<evidence type="ECO:0000313" key="2">
    <source>
        <dbReference type="EMBL" id="KAG9338935.1"/>
    </source>
</evidence>
<protein>
    <submittedName>
        <fullName evidence="2">Uncharacterized protein</fullName>
    </submittedName>
</protein>
<dbReference type="Proteomes" id="UP000824540">
    <property type="component" value="Unassembled WGS sequence"/>
</dbReference>
<evidence type="ECO:0000313" key="3">
    <source>
        <dbReference type="Proteomes" id="UP000824540"/>
    </source>
</evidence>
<accession>A0A8T2NEZ9</accession>
<comment type="caution">
    <text evidence="2">The sequence shown here is derived from an EMBL/GenBank/DDBJ whole genome shotgun (WGS) entry which is preliminary data.</text>
</comment>
<gene>
    <name evidence="2" type="ORF">JZ751_024325</name>
</gene>
<evidence type="ECO:0000256" key="1">
    <source>
        <dbReference type="SAM" id="MobiDB-lite"/>
    </source>
</evidence>